<evidence type="ECO:0000259" key="3">
    <source>
        <dbReference type="Pfam" id="PF01757"/>
    </source>
</evidence>
<feature type="transmembrane region" description="Helical" evidence="2">
    <location>
        <begin position="62"/>
        <end position="78"/>
    </location>
</feature>
<feature type="transmembrane region" description="Helical" evidence="2">
    <location>
        <begin position="197"/>
        <end position="214"/>
    </location>
</feature>
<evidence type="ECO:0000256" key="2">
    <source>
        <dbReference type="SAM" id="Phobius"/>
    </source>
</evidence>
<dbReference type="PANTHER" id="PTHR23028">
    <property type="entry name" value="ACETYLTRANSFERASE"/>
    <property type="match status" value="1"/>
</dbReference>
<evidence type="ECO:0000313" key="5">
    <source>
        <dbReference type="EMBL" id="MDN4480437.1"/>
    </source>
</evidence>
<keyword evidence="2" id="KW-0472">Membrane</keyword>
<dbReference type="GO" id="GO:0016746">
    <property type="term" value="F:acyltransferase activity"/>
    <property type="evidence" value="ECO:0007669"/>
    <property type="project" value="UniProtKB-KW"/>
</dbReference>
<feature type="region of interest" description="Disordered" evidence="1">
    <location>
        <begin position="438"/>
        <end position="476"/>
    </location>
</feature>
<feature type="transmembrane region" description="Helical" evidence="2">
    <location>
        <begin position="413"/>
        <end position="434"/>
    </location>
</feature>
<protein>
    <submittedName>
        <fullName evidence="5">Acyltransferase family protein</fullName>
        <ecNumber evidence="5">2.3.1.-</ecNumber>
    </submittedName>
</protein>
<feature type="transmembrane region" description="Helical" evidence="2">
    <location>
        <begin position="309"/>
        <end position="329"/>
    </location>
</feature>
<gene>
    <name evidence="5" type="ORF">QQX02_05820</name>
</gene>
<feature type="domain" description="Acyltransferase 3" evidence="3">
    <location>
        <begin position="59"/>
        <end position="386"/>
    </location>
</feature>
<dbReference type="EMBL" id="JAUHQA010000001">
    <property type="protein sequence ID" value="MDN4480437.1"/>
    <property type="molecule type" value="Genomic_DNA"/>
</dbReference>
<feature type="transmembrane region" description="Helical" evidence="2">
    <location>
        <begin position="336"/>
        <end position="354"/>
    </location>
</feature>
<dbReference type="Pfam" id="PF19040">
    <property type="entry name" value="SGNH"/>
    <property type="match status" value="1"/>
</dbReference>
<feature type="transmembrane region" description="Helical" evidence="2">
    <location>
        <begin position="125"/>
        <end position="144"/>
    </location>
</feature>
<feature type="transmembrane region" description="Helical" evidence="2">
    <location>
        <begin position="374"/>
        <end position="393"/>
    </location>
</feature>
<accession>A0ABT8GG80</accession>
<evidence type="ECO:0000256" key="1">
    <source>
        <dbReference type="SAM" id="MobiDB-lite"/>
    </source>
</evidence>
<feature type="transmembrane region" description="Helical" evidence="2">
    <location>
        <begin position="84"/>
        <end position="104"/>
    </location>
</feature>
<keyword evidence="6" id="KW-1185">Reference proteome</keyword>
<evidence type="ECO:0000259" key="4">
    <source>
        <dbReference type="Pfam" id="PF19040"/>
    </source>
</evidence>
<dbReference type="InterPro" id="IPR050879">
    <property type="entry name" value="Acyltransferase_3"/>
</dbReference>
<dbReference type="EC" id="2.3.1.-" evidence="5"/>
<feature type="transmembrane region" description="Helical" evidence="2">
    <location>
        <begin position="284"/>
        <end position="303"/>
    </location>
</feature>
<dbReference type="InterPro" id="IPR043968">
    <property type="entry name" value="SGNH"/>
</dbReference>
<feature type="transmembrane region" description="Helical" evidence="2">
    <location>
        <begin position="226"/>
        <end position="244"/>
    </location>
</feature>
<feature type="domain" description="SGNH" evidence="4">
    <location>
        <begin position="496"/>
        <end position="722"/>
    </location>
</feature>
<dbReference type="Proteomes" id="UP001172708">
    <property type="component" value="Unassembled WGS sequence"/>
</dbReference>
<organism evidence="5 6">
    <name type="scientific">Demequina muriae</name>
    <dbReference type="NCBI Taxonomy" id="3051664"/>
    <lineage>
        <taxon>Bacteria</taxon>
        <taxon>Bacillati</taxon>
        <taxon>Actinomycetota</taxon>
        <taxon>Actinomycetes</taxon>
        <taxon>Micrococcales</taxon>
        <taxon>Demequinaceae</taxon>
        <taxon>Demequina</taxon>
    </lineage>
</organism>
<feature type="region of interest" description="Disordered" evidence="1">
    <location>
        <begin position="25"/>
        <end position="44"/>
    </location>
</feature>
<name>A0ABT8GG80_9MICO</name>
<keyword evidence="5" id="KW-0012">Acyltransferase</keyword>
<keyword evidence="2" id="KW-1133">Transmembrane helix</keyword>
<dbReference type="InterPro" id="IPR002656">
    <property type="entry name" value="Acyl_transf_3_dom"/>
</dbReference>
<dbReference type="Pfam" id="PF01757">
    <property type="entry name" value="Acyl_transf_3"/>
    <property type="match status" value="1"/>
</dbReference>
<keyword evidence="2" id="KW-0812">Transmembrane</keyword>
<proteinExistence type="predicted"/>
<reference evidence="5" key="1">
    <citation type="submission" date="2023-06" db="EMBL/GenBank/DDBJ databases">
        <title>Egi l300058.</title>
        <authorList>
            <person name="Gao L."/>
            <person name="Fang B.-Z."/>
            <person name="Li W.-J."/>
        </authorList>
    </citation>
    <scope>NUCLEOTIDE SEQUENCE</scope>
    <source>
        <strain evidence="5">EGI L300058</strain>
    </source>
</reference>
<dbReference type="RefSeq" id="WP_301141831.1">
    <property type="nucleotide sequence ID" value="NZ_JAUHQA010000001.1"/>
</dbReference>
<feature type="transmembrane region" description="Helical" evidence="2">
    <location>
        <begin position="250"/>
        <end position="272"/>
    </location>
</feature>
<keyword evidence="5" id="KW-0808">Transferase</keyword>
<dbReference type="PANTHER" id="PTHR23028:SF53">
    <property type="entry name" value="ACYL_TRANSF_3 DOMAIN-CONTAINING PROTEIN"/>
    <property type="match status" value="1"/>
</dbReference>
<comment type="caution">
    <text evidence="5">The sequence shown here is derived from an EMBL/GenBank/DDBJ whole genome shotgun (WGS) entry which is preliminary data.</text>
</comment>
<evidence type="ECO:0000313" key="6">
    <source>
        <dbReference type="Proteomes" id="UP001172708"/>
    </source>
</evidence>
<sequence length="737" mass="78784">MTFLVCGTEVCGDLRLSRVTREQPIDKEKASMTAPPASQPRHAARALAGSADGRGFRRDIEGLRAVAVGLVLAYHAGLPLISGGFVGVDVFFVISGFLITSLLLREIETTGRVHMASFWARRVRRLLPAATVVLLATVAATWAVGPVTQRTLFAGDIIASATSVVNWRLADRSVDYLAEDVGVSPVQHFWSLAVEEQFYVVWPLLIAVVAAVALKRGRGLRSTSLYALAAILIPSFGWSLLYTSSEPLKAYFVTTTRLWELAVGAIIAVASVHLTRVGQRTRAVLAWVGLILIAIAAFGLEATDPFPGWRAAVPVVGAALVIAAAIGGGSGLAQRVLSWGPLVWIGGLSYSLYLWHWPMLVVLQDWMGFEGRRWGVVIVLASILPAWLSRRFVEDPVRFSRTLRGNASGSLSVGLNLVLASVVAALMVVINPLLGATTSTSPSGPPEDVIGARALGDDPESSVEATPRASYGSVEPNPLVAHEDIPECWSATTASDELNPCAIGDPDGDVAVVVLGDSKIQQYADAFDGVFAELGWSGTVMTKSSCAFSDARSAADGGTRPYTGCEVFNGRVLEWLDENPQDLAITSQRLSLGYLGDDFRERTEEDMVAGLAARWTALQDRGTEIIVVLDNPAPPKDLIMLECTAANPDAMDTCSFDRADAIAWSAAPTQLKAAALVPDVQVVDFHDYICPGESCTPVIGGALVYRQGSHITSTYAQSMHDVLVERLSGAYRVARES</sequence>